<gene>
    <name evidence="2" type="ORF">SAMN06295955_10488</name>
</gene>
<dbReference type="EMBL" id="FZPA01000004">
    <property type="protein sequence ID" value="SNS72195.1"/>
    <property type="molecule type" value="Genomic_DNA"/>
</dbReference>
<dbReference type="Pfam" id="PF16826">
    <property type="entry name" value="DUF5076"/>
    <property type="match status" value="1"/>
</dbReference>
<accession>A0A239GTI5</accession>
<evidence type="ECO:0000313" key="3">
    <source>
        <dbReference type="Proteomes" id="UP000198339"/>
    </source>
</evidence>
<evidence type="ECO:0000256" key="1">
    <source>
        <dbReference type="SAM" id="MobiDB-lite"/>
    </source>
</evidence>
<organism evidence="2 3">
    <name type="scientific">Sphingopyxis indica</name>
    <dbReference type="NCBI Taxonomy" id="436663"/>
    <lineage>
        <taxon>Bacteria</taxon>
        <taxon>Pseudomonadati</taxon>
        <taxon>Pseudomonadota</taxon>
        <taxon>Alphaproteobacteria</taxon>
        <taxon>Sphingomonadales</taxon>
        <taxon>Sphingomonadaceae</taxon>
        <taxon>Sphingopyxis</taxon>
    </lineage>
</organism>
<reference evidence="2 3" key="1">
    <citation type="submission" date="2017-06" db="EMBL/GenBank/DDBJ databases">
        <authorList>
            <person name="Kim H.J."/>
            <person name="Triplett B.A."/>
        </authorList>
    </citation>
    <scope>NUCLEOTIDE SEQUENCE [LARGE SCALE GENOMIC DNA]</scope>
    <source>
        <strain evidence="2 3">DS15</strain>
    </source>
</reference>
<keyword evidence="3" id="KW-1185">Reference proteome</keyword>
<feature type="region of interest" description="Disordered" evidence="1">
    <location>
        <begin position="88"/>
        <end position="109"/>
    </location>
</feature>
<dbReference type="InterPro" id="IPR031796">
    <property type="entry name" value="DUF5076"/>
</dbReference>
<dbReference type="RefSeq" id="WP_245836615.1">
    <property type="nucleotide sequence ID" value="NZ_FZPA01000004.1"/>
</dbReference>
<dbReference type="Proteomes" id="UP000198339">
    <property type="component" value="Unassembled WGS sequence"/>
</dbReference>
<evidence type="ECO:0000313" key="2">
    <source>
        <dbReference type="EMBL" id="SNS72195.1"/>
    </source>
</evidence>
<dbReference type="AlphaFoldDB" id="A0A239GTI5"/>
<name>A0A239GTI5_9SPHN</name>
<evidence type="ECO:0008006" key="4">
    <source>
        <dbReference type="Google" id="ProtNLM"/>
    </source>
</evidence>
<protein>
    <recommendedName>
        <fullName evidence="4">DUF5076 domain-containing protein</fullName>
    </recommendedName>
</protein>
<proteinExistence type="predicted"/>
<dbReference type="Gene3D" id="3.30.2370.10">
    <property type="entry name" value="putative pyruvate dehydrogenase"/>
    <property type="match status" value="1"/>
</dbReference>
<sequence>MSFGRRGIGHKGAIDVSGIPALAGGEEFLRMWKQANGNVLCVIDPAKLGADPALFGLAIVDAIRHGAKAYANAVNVSEDHAYERIMEGVSAELGNPTDTPRPLGPGGTH</sequence>